<dbReference type="AlphaFoldDB" id="A0A165QBU7"/>
<evidence type="ECO:0000256" key="5">
    <source>
        <dbReference type="ARBA" id="ARBA00023274"/>
    </source>
</evidence>
<protein>
    <recommendedName>
        <fullName evidence="6">Large ribosomal subunit protein uL29m</fullName>
    </recommendedName>
    <alternativeName>
        <fullName evidence="7">54S ribosomal protein L4, mitochondrial</fullName>
    </alternativeName>
</protein>
<sequence>MVLRERDGQRERKLWTPPQRAFPVRMRVNTHILRRTLATVVDAPGPAIRHAPGPVVAGAHKPGALRPHLGFETAPNHPLWAFFRRNEAGEPVAVDKPPDDLRQSGRGWNVDEIRRKSFRDLHTLWYICLRERNLLATQKAFAKKMAFSGHQHFIMQNEAKCRKTMGYIKLVLSERRSALVKALTVRDAPPAPESKPAVVAKKGRRRGRNKREDPVARPPTPTPESAAQSIFEAA</sequence>
<dbReference type="Gene3D" id="6.10.330.20">
    <property type="match status" value="1"/>
</dbReference>
<accession>A0A165QBU7</accession>
<keyword evidence="10" id="KW-1185">Reference proteome</keyword>
<dbReference type="Pfam" id="PF06984">
    <property type="entry name" value="MRP-L47"/>
    <property type="match status" value="1"/>
</dbReference>
<dbReference type="InParanoid" id="A0A165QBU7"/>
<comment type="similarity">
    <text evidence="2">Belongs to the universal ribosomal protein uL29 family.</text>
</comment>
<dbReference type="STRING" id="1314781.A0A165QBU7"/>
<dbReference type="OrthoDB" id="270763at2759"/>
<dbReference type="InterPro" id="IPR010729">
    <property type="entry name" value="Ribosomal_uL29_mit"/>
</dbReference>
<dbReference type="PANTHER" id="PTHR21183">
    <property type="entry name" value="RIBOSOMAL PROTEIN L47, MITOCHONDRIAL-RELATED"/>
    <property type="match status" value="1"/>
</dbReference>
<reference evidence="9 10" key="1">
    <citation type="journal article" date="2016" name="Mol. Biol. Evol.">
        <title>Comparative Genomics of Early-Diverging Mushroom-Forming Fungi Provides Insights into the Origins of Lignocellulose Decay Capabilities.</title>
        <authorList>
            <person name="Nagy L.G."/>
            <person name="Riley R."/>
            <person name="Tritt A."/>
            <person name="Adam C."/>
            <person name="Daum C."/>
            <person name="Floudas D."/>
            <person name="Sun H."/>
            <person name="Yadav J.S."/>
            <person name="Pangilinan J."/>
            <person name="Larsson K.H."/>
            <person name="Matsuura K."/>
            <person name="Barry K."/>
            <person name="Labutti K."/>
            <person name="Kuo R."/>
            <person name="Ohm R.A."/>
            <person name="Bhattacharya S.S."/>
            <person name="Shirouzu T."/>
            <person name="Yoshinaga Y."/>
            <person name="Martin F.M."/>
            <person name="Grigoriev I.V."/>
            <person name="Hibbett D.S."/>
        </authorList>
    </citation>
    <scope>NUCLEOTIDE SEQUENCE [LARGE SCALE GENOMIC DNA]</scope>
    <source>
        <strain evidence="9 10">HHB12029</strain>
    </source>
</reference>
<dbReference type="GO" id="GO:0003735">
    <property type="term" value="F:structural constituent of ribosome"/>
    <property type="evidence" value="ECO:0007669"/>
    <property type="project" value="InterPro"/>
</dbReference>
<evidence type="ECO:0000256" key="7">
    <source>
        <dbReference type="ARBA" id="ARBA00035399"/>
    </source>
</evidence>
<comment type="subcellular location">
    <subcellularLocation>
        <location evidence="1">Mitochondrion</location>
    </subcellularLocation>
</comment>
<feature type="region of interest" description="Disordered" evidence="8">
    <location>
        <begin position="187"/>
        <end position="234"/>
    </location>
</feature>
<evidence type="ECO:0000313" key="9">
    <source>
        <dbReference type="EMBL" id="KZW03378.1"/>
    </source>
</evidence>
<evidence type="ECO:0000256" key="8">
    <source>
        <dbReference type="SAM" id="MobiDB-lite"/>
    </source>
</evidence>
<dbReference type="PANTHER" id="PTHR21183:SF18">
    <property type="entry name" value="LARGE RIBOSOMAL SUBUNIT PROTEIN UL29M"/>
    <property type="match status" value="1"/>
</dbReference>
<dbReference type="GO" id="GO:0005762">
    <property type="term" value="C:mitochondrial large ribosomal subunit"/>
    <property type="evidence" value="ECO:0007669"/>
    <property type="project" value="TreeGrafter"/>
</dbReference>
<keyword evidence="3" id="KW-0689">Ribosomal protein</keyword>
<name>A0A165QBU7_EXIGL</name>
<keyword evidence="5" id="KW-0687">Ribonucleoprotein</keyword>
<evidence type="ECO:0000256" key="3">
    <source>
        <dbReference type="ARBA" id="ARBA00022980"/>
    </source>
</evidence>
<keyword evidence="4" id="KW-0496">Mitochondrion</keyword>
<proteinExistence type="inferred from homology"/>
<dbReference type="Proteomes" id="UP000077266">
    <property type="component" value="Unassembled WGS sequence"/>
</dbReference>
<evidence type="ECO:0000256" key="6">
    <source>
        <dbReference type="ARBA" id="ARBA00035289"/>
    </source>
</evidence>
<organism evidence="9 10">
    <name type="scientific">Exidia glandulosa HHB12029</name>
    <dbReference type="NCBI Taxonomy" id="1314781"/>
    <lineage>
        <taxon>Eukaryota</taxon>
        <taxon>Fungi</taxon>
        <taxon>Dikarya</taxon>
        <taxon>Basidiomycota</taxon>
        <taxon>Agaricomycotina</taxon>
        <taxon>Agaricomycetes</taxon>
        <taxon>Auriculariales</taxon>
        <taxon>Exidiaceae</taxon>
        <taxon>Exidia</taxon>
    </lineage>
</organism>
<dbReference type="EMBL" id="KV425884">
    <property type="protein sequence ID" value="KZW03378.1"/>
    <property type="molecule type" value="Genomic_DNA"/>
</dbReference>
<evidence type="ECO:0000256" key="1">
    <source>
        <dbReference type="ARBA" id="ARBA00004173"/>
    </source>
</evidence>
<gene>
    <name evidence="9" type="ORF">EXIGLDRAFT_725818</name>
</gene>
<evidence type="ECO:0000313" key="10">
    <source>
        <dbReference type="Proteomes" id="UP000077266"/>
    </source>
</evidence>
<dbReference type="InterPro" id="IPR038340">
    <property type="entry name" value="MRP-L47_sf"/>
</dbReference>
<evidence type="ECO:0000256" key="2">
    <source>
        <dbReference type="ARBA" id="ARBA00009254"/>
    </source>
</evidence>
<evidence type="ECO:0000256" key="4">
    <source>
        <dbReference type="ARBA" id="ARBA00023128"/>
    </source>
</evidence>
<dbReference type="GO" id="GO:0032543">
    <property type="term" value="P:mitochondrial translation"/>
    <property type="evidence" value="ECO:0007669"/>
    <property type="project" value="TreeGrafter"/>
</dbReference>